<reference evidence="2" key="1">
    <citation type="journal article" date="2019" name="MBio">
        <title>Virus Genomes from Deep Sea Sediments Expand the Ocean Megavirome and Support Independent Origins of Viral Gigantism.</title>
        <authorList>
            <person name="Backstrom D."/>
            <person name="Yutin N."/>
            <person name="Jorgensen S.L."/>
            <person name="Dharamshi J."/>
            <person name="Homa F."/>
            <person name="Zaremba-Niedwiedzka K."/>
            <person name="Spang A."/>
            <person name="Wolf Y.I."/>
            <person name="Koonin E.V."/>
            <person name="Ettema T.J."/>
        </authorList>
    </citation>
    <scope>NUCLEOTIDE SEQUENCE</scope>
</reference>
<keyword evidence="1" id="KW-0812">Transmembrane</keyword>
<evidence type="ECO:0000256" key="1">
    <source>
        <dbReference type="SAM" id="Phobius"/>
    </source>
</evidence>
<protein>
    <submittedName>
        <fullName evidence="2">Uncharacterized protein</fullName>
    </submittedName>
</protein>
<organism evidence="2">
    <name type="scientific">Pithovirus LCPAC406</name>
    <dbReference type="NCBI Taxonomy" id="2506599"/>
    <lineage>
        <taxon>Viruses</taxon>
        <taxon>Pithoviruses</taxon>
    </lineage>
</organism>
<feature type="transmembrane region" description="Helical" evidence="1">
    <location>
        <begin position="26"/>
        <end position="44"/>
    </location>
</feature>
<sequence>MGSLGVNIFNKCENINKDSVAKGEKGFEIALIVAGILLLLYTVYEVVFGSSQTS</sequence>
<keyword evidence="1" id="KW-0472">Membrane</keyword>
<dbReference type="EMBL" id="MK500608">
    <property type="protein sequence ID" value="QBK93961.1"/>
    <property type="molecule type" value="Genomic_DNA"/>
</dbReference>
<keyword evidence="1" id="KW-1133">Transmembrane helix</keyword>
<gene>
    <name evidence="2" type="ORF">LCPAC406_02750</name>
</gene>
<proteinExistence type="predicted"/>
<name>A0A481ZIH7_9VIRU</name>
<evidence type="ECO:0000313" key="2">
    <source>
        <dbReference type="EMBL" id="QBK93961.1"/>
    </source>
</evidence>
<accession>A0A481ZIH7</accession>